<dbReference type="Proteomes" id="UP000058305">
    <property type="component" value="Chromosome"/>
</dbReference>
<feature type="transmembrane region" description="Helical" evidence="8">
    <location>
        <begin position="365"/>
        <end position="384"/>
    </location>
</feature>
<sequence>MTTTAPDGALVDSATQPETRGIELIDDSARHGRARDLFAVWAAPSVNVLALTIGASMILLGLELWQAILVIVAGSVPWIFTGIIAVSGPAAGTSGSVITRAMFGFRGNKVVQAFMGWLVAAVFLALNWLAAAFLGAGLLAQFGVSDPVLVPILITLVVAAVTVLIAVYGHGLILRAYPAIAIVLIAIFLVVTAFILPHVDWAYRPAEPLQGVPLWSAITIGFAILASGPLSYMNSPDMSRYLPRDTKPSHIIAATALGGALPQTFFTIVGALLATAVGSAMDAGLEGALLALLPAWLAPLFVLGVVINTVALNGMTTYSSSLTLQAIGVPIRRIPAAVVVGAIGAALTIYLALSTSLLDAVNLMLQFLILVSAPIMAIFVIDVISRRGRYNGEDLFDGRPGGRFWYTAGWGLPGVLAFVAGVCTSALFVSTTVWTGPISEALGYIDLSVPVALVVAASVYAGLQRTRLGGKGRP</sequence>
<dbReference type="EMBL" id="CP014145">
    <property type="protein sequence ID" value="AMB60570.1"/>
    <property type="molecule type" value="Genomic_DNA"/>
</dbReference>
<evidence type="ECO:0000256" key="1">
    <source>
        <dbReference type="ARBA" id="ARBA00004141"/>
    </source>
</evidence>
<evidence type="ECO:0000256" key="8">
    <source>
        <dbReference type="SAM" id="Phobius"/>
    </source>
</evidence>
<dbReference type="Pfam" id="PF02133">
    <property type="entry name" value="Transp_cyt_pur"/>
    <property type="match status" value="1"/>
</dbReference>
<evidence type="ECO:0000313" key="10">
    <source>
        <dbReference type="Proteomes" id="UP000058305"/>
    </source>
</evidence>
<keyword evidence="3 7" id="KW-0813">Transport</keyword>
<feature type="transmembrane region" description="Helical" evidence="8">
    <location>
        <begin position="68"/>
        <end position="92"/>
    </location>
</feature>
<feature type="transmembrane region" description="Helical" evidence="8">
    <location>
        <begin position="176"/>
        <end position="199"/>
    </location>
</feature>
<dbReference type="InterPro" id="IPR001248">
    <property type="entry name" value="Pur-cyt_permease"/>
</dbReference>
<feature type="transmembrane region" description="Helical" evidence="8">
    <location>
        <begin position="38"/>
        <end position="62"/>
    </location>
</feature>
<dbReference type="OrthoDB" id="9809167at2"/>
<dbReference type="GO" id="GO:0005886">
    <property type="term" value="C:plasma membrane"/>
    <property type="evidence" value="ECO:0007669"/>
    <property type="project" value="TreeGrafter"/>
</dbReference>
<evidence type="ECO:0000256" key="7">
    <source>
        <dbReference type="PIRNR" id="PIRNR002744"/>
    </source>
</evidence>
<reference evidence="10" key="2">
    <citation type="submission" date="2016-01" db="EMBL/GenBank/DDBJ databases">
        <title>First complete genome sequence of a species in the genus Microterricola, an extremophilic cold active enzyme producing strain ERGS5:02 isolated from Sikkim Himalaya.</title>
        <authorList>
            <person name="Kumar R."/>
            <person name="Singh D."/>
            <person name="Swarnkar M.K."/>
        </authorList>
    </citation>
    <scope>NUCLEOTIDE SEQUENCE [LARGE SCALE GENOMIC DNA]</scope>
    <source>
        <strain evidence="10">ERGS5:02</strain>
    </source>
</reference>
<dbReference type="PIRSF" id="PIRSF002744">
    <property type="entry name" value="Pur-cyt_permease"/>
    <property type="match status" value="1"/>
</dbReference>
<feature type="transmembrane region" description="Helical" evidence="8">
    <location>
        <begin position="148"/>
        <end position="169"/>
    </location>
</feature>
<name>A0A109QXV5_9MICO</name>
<evidence type="ECO:0000256" key="5">
    <source>
        <dbReference type="ARBA" id="ARBA00022989"/>
    </source>
</evidence>
<dbReference type="KEGG" id="mvd:AWU67_14380"/>
<feature type="transmembrane region" description="Helical" evidence="8">
    <location>
        <begin position="404"/>
        <end position="429"/>
    </location>
</feature>
<evidence type="ECO:0000256" key="2">
    <source>
        <dbReference type="ARBA" id="ARBA00008974"/>
    </source>
</evidence>
<evidence type="ECO:0000256" key="4">
    <source>
        <dbReference type="ARBA" id="ARBA00022692"/>
    </source>
</evidence>
<keyword evidence="10" id="KW-1185">Reference proteome</keyword>
<comment type="subcellular location">
    <subcellularLocation>
        <location evidence="1">Membrane</location>
        <topology evidence="1">Multi-pass membrane protein</topology>
    </subcellularLocation>
</comment>
<feature type="transmembrane region" description="Helical" evidence="8">
    <location>
        <begin position="113"/>
        <end position="142"/>
    </location>
</feature>
<dbReference type="RefSeq" id="WP_067232855.1">
    <property type="nucleotide sequence ID" value="NZ_CP014145.1"/>
</dbReference>
<feature type="transmembrane region" description="Helical" evidence="8">
    <location>
        <begin position="289"/>
        <end position="313"/>
    </location>
</feature>
<evidence type="ECO:0000256" key="6">
    <source>
        <dbReference type="ARBA" id="ARBA00023136"/>
    </source>
</evidence>
<evidence type="ECO:0000313" key="9">
    <source>
        <dbReference type="EMBL" id="AMB60570.1"/>
    </source>
</evidence>
<dbReference type="PANTHER" id="PTHR31806:SF1">
    <property type="entry name" value="PURINE-CYTOSINE PERMEASE FCY2-RELATED"/>
    <property type="match status" value="1"/>
</dbReference>
<keyword evidence="4 8" id="KW-0812">Transmembrane</keyword>
<dbReference type="Gene3D" id="1.10.4160.10">
    <property type="entry name" value="Hydantoin permease"/>
    <property type="match status" value="1"/>
</dbReference>
<feature type="transmembrane region" description="Helical" evidence="8">
    <location>
        <begin position="211"/>
        <end position="230"/>
    </location>
</feature>
<dbReference type="AlphaFoldDB" id="A0A109QXV5"/>
<keyword evidence="6 7" id="KW-0472">Membrane</keyword>
<comment type="similarity">
    <text evidence="2 7">Belongs to the purine-cytosine permease (2.A.39) family.</text>
</comment>
<keyword evidence="5 8" id="KW-1133">Transmembrane helix</keyword>
<proteinExistence type="inferred from homology"/>
<dbReference type="GO" id="GO:0022857">
    <property type="term" value="F:transmembrane transporter activity"/>
    <property type="evidence" value="ECO:0007669"/>
    <property type="project" value="InterPro"/>
</dbReference>
<feature type="transmembrane region" description="Helical" evidence="8">
    <location>
        <begin position="441"/>
        <end position="463"/>
    </location>
</feature>
<dbReference type="PANTHER" id="PTHR31806">
    <property type="entry name" value="PURINE-CYTOSINE PERMEASE FCY2-RELATED"/>
    <property type="match status" value="1"/>
</dbReference>
<evidence type="ECO:0000256" key="3">
    <source>
        <dbReference type="ARBA" id="ARBA00022448"/>
    </source>
</evidence>
<reference evidence="9 10" key="1">
    <citation type="journal article" date="2016" name="J. Biotechnol.">
        <title>First complete genome sequence of a species in the genus Microterricola, an extremophilic cold active enzyme producing bacterial strain ERGS5:02 isolated from Sikkim Himalaya.</title>
        <authorList>
            <person name="Himanshu"/>
            <person name="Swarnkar M.K."/>
            <person name="Singh D."/>
            <person name="Kumar R."/>
        </authorList>
    </citation>
    <scope>NUCLEOTIDE SEQUENCE [LARGE SCALE GENOMIC DNA]</scope>
    <source>
        <strain evidence="9 10">ERGS5:02</strain>
    </source>
</reference>
<protein>
    <submittedName>
        <fullName evidence="9">Nitrate reductase</fullName>
    </submittedName>
</protein>
<feature type="transmembrane region" description="Helical" evidence="8">
    <location>
        <begin position="251"/>
        <end position="277"/>
    </location>
</feature>
<dbReference type="InterPro" id="IPR026030">
    <property type="entry name" value="Pur-cyt_permease_Fcy2/21/22"/>
</dbReference>
<feature type="transmembrane region" description="Helical" evidence="8">
    <location>
        <begin position="334"/>
        <end position="353"/>
    </location>
</feature>
<organism evidence="9 10">
    <name type="scientific">Microterricola viridarii</name>
    <dbReference type="NCBI Taxonomy" id="412690"/>
    <lineage>
        <taxon>Bacteria</taxon>
        <taxon>Bacillati</taxon>
        <taxon>Actinomycetota</taxon>
        <taxon>Actinomycetes</taxon>
        <taxon>Micrococcales</taxon>
        <taxon>Microbacteriaceae</taxon>
        <taxon>Microterricola</taxon>
    </lineage>
</organism>
<gene>
    <name evidence="9" type="ORF">AWU67_14380</name>
</gene>
<accession>A0A109QXV5</accession>